<dbReference type="EMBL" id="JAFIMR010000004">
    <property type="protein sequence ID" value="KAI1879616.1"/>
    <property type="molecule type" value="Genomic_DNA"/>
</dbReference>
<dbReference type="SMART" id="SM00343">
    <property type="entry name" value="ZnF_C2HC"/>
    <property type="match status" value="1"/>
</dbReference>
<dbReference type="AlphaFoldDB" id="A0A9P9WUS2"/>
<keyword evidence="1" id="KW-0862">Zinc</keyword>
<name>A0A9P9WUS2_9PEZI</name>
<dbReference type="PROSITE" id="PS50158">
    <property type="entry name" value="ZF_CCHC"/>
    <property type="match status" value="1"/>
</dbReference>
<dbReference type="SUPFAM" id="SSF57756">
    <property type="entry name" value="Retrovirus zinc finger-like domains"/>
    <property type="match status" value="1"/>
</dbReference>
<dbReference type="GO" id="GO:0003676">
    <property type="term" value="F:nucleic acid binding"/>
    <property type="evidence" value="ECO:0007669"/>
    <property type="project" value="InterPro"/>
</dbReference>
<feature type="region of interest" description="Disordered" evidence="2">
    <location>
        <begin position="1"/>
        <end position="63"/>
    </location>
</feature>
<feature type="compositionally biased region" description="Low complexity" evidence="2">
    <location>
        <begin position="23"/>
        <end position="37"/>
    </location>
</feature>
<feature type="compositionally biased region" description="Low complexity" evidence="2">
    <location>
        <begin position="242"/>
        <end position="262"/>
    </location>
</feature>
<feature type="region of interest" description="Disordered" evidence="2">
    <location>
        <begin position="124"/>
        <end position="272"/>
    </location>
</feature>
<comment type="caution">
    <text evidence="4">The sequence shown here is derived from an EMBL/GenBank/DDBJ whole genome shotgun (WGS) entry which is preliminary data.</text>
</comment>
<feature type="compositionally biased region" description="Basic and acidic residues" evidence="2">
    <location>
        <begin position="188"/>
        <end position="204"/>
    </location>
</feature>
<dbReference type="Proteomes" id="UP000829685">
    <property type="component" value="Unassembled WGS sequence"/>
</dbReference>
<feature type="compositionally biased region" description="Basic and acidic residues" evidence="2">
    <location>
        <begin position="212"/>
        <end position="224"/>
    </location>
</feature>
<evidence type="ECO:0000256" key="2">
    <source>
        <dbReference type="SAM" id="MobiDB-lite"/>
    </source>
</evidence>
<sequence>MAAQTPPKGMSSRLLTMKFMQRAAASTSSPASSPSTPKSDDSSSKRRKISHATPTTTKDEQLEVQSLVDQKAIQAALEEGERKREEALVKHAAELGDARWVLNVSENTSSSGSQAQRPLQIVQVGYAQIDAPDASEDRASSDEDPLGRVQPIRRYNMGKKKGAIEANDSDDDDDSSDSDSSDASTSADEGRDSRSSQGKRDHARTSSLNSRRSAEIAKAKEFAEKRRKKEIKLNKARPQAAGGLSSISSGGGSMSMSLSSGGRPPPRQAGSFSFACHNCGETGHKAADCKRPKQRSR</sequence>
<keyword evidence="1" id="KW-0479">Metal-binding</keyword>
<organism evidence="4 5">
    <name type="scientific">Neoarthrinium moseri</name>
    <dbReference type="NCBI Taxonomy" id="1658444"/>
    <lineage>
        <taxon>Eukaryota</taxon>
        <taxon>Fungi</taxon>
        <taxon>Dikarya</taxon>
        <taxon>Ascomycota</taxon>
        <taxon>Pezizomycotina</taxon>
        <taxon>Sordariomycetes</taxon>
        <taxon>Xylariomycetidae</taxon>
        <taxon>Amphisphaeriales</taxon>
        <taxon>Apiosporaceae</taxon>
        <taxon>Neoarthrinium</taxon>
    </lineage>
</organism>
<evidence type="ECO:0000313" key="5">
    <source>
        <dbReference type="Proteomes" id="UP000829685"/>
    </source>
</evidence>
<evidence type="ECO:0000256" key="1">
    <source>
        <dbReference type="PROSITE-ProRule" id="PRU00047"/>
    </source>
</evidence>
<proteinExistence type="predicted"/>
<evidence type="ECO:0000313" key="4">
    <source>
        <dbReference type="EMBL" id="KAI1879616.1"/>
    </source>
</evidence>
<keyword evidence="1" id="KW-0863">Zinc-finger</keyword>
<dbReference type="Pfam" id="PF00098">
    <property type="entry name" value="zf-CCHC"/>
    <property type="match status" value="1"/>
</dbReference>
<protein>
    <recommendedName>
        <fullName evidence="3">CCHC-type domain-containing protein</fullName>
    </recommendedName>
</protein>
<accession>A0A9P9WUS2</accession>
<reference evidence="4" key="1">
    <citation type="submission" date="2021-03" db="EMBL/GenBank/DDBJ databases">
        <title>Revisited historic fungal species revealed as producer of novel bioactive compounds through whole genome sequencing and comparative genomics.</title>
        <authorList>
            <person name="Vignolle G.A."/>
            <person name="Hochenegger N."/>
            <person name="Mach R.L."/>
            <person name="Mach-Aigner A.R."/>
            <person name="Javad Rahimi M."/>
            <person name="Salim K.A."/>
            <person name="Chan C.M."/>
            <person name="Lim L.B.L."/>
            <person name="Cai F."/>
            <person name="Druzhinina I.S."/>
            <person name="U'Ren J.M."/>
            <person name="Derntl C."/>
        </authorList>
    </citation>
    <scope>NUCLEOTIDE SEQUENCE</scope>
    <source>
        <strain evidence="4">TUCIM 5799</strain>
    </source>
</reference>
<feature type="compositionally biased region" description="Acidic residues" evidence="2">
    <location>
        <begin position="167"/>
        <end position="180"/>
    </location>
</feature>
<evidence type="ECO:0000259" key="3">
    <source>
        <dbReference type="PROSITE" id="PS50158"/>
    </source>
</evidence>
<dbReference type="InterPro" id="IPR001878">
    <property type="entry name" value="Znf_CCHC"/>
</dbReference>
<dbReference type="Gene3D" id="4.10.60.10">
    <property type="entry name" value="Zinc finger, CCHC-type"/>
    <property type="match status" value="1"/>
</dbReference>
<gene>
    <name evidence="4" type="ORF">JX265_002570</name>
</gene>
<dbReference type="InterPro" id="IPR036875">
    <property type="entry name" value="Znf_CCHC_sf"/>
</dbReference>
<feature type="domain" description="CCHC-type" evidence="3">
    <location>
        <begin position="276"/>
        <end position="291"/>
    </location>
</feature>
<keyword evidence="5" id="KW-1185">Reference proteome</keyword>
<dbReference type="GO" id="GO:0008270">
    <property type="term" value="F:zinc ion binding"/>
    <property type="evidence" value="ECO:0007669"/>
    <property type="project" value="UniProtKB-KW"/>
</dbReference>